<dbReference type="InParanoid" id="B0M0Q3"/>
<dbReference type="Proteomes" id="UP000002195">
    <property type="component" value="Unassembled WGS sequence"/>
</dbReference>
<reference evidence="2 3" key="1">
    <citation type="journal article" date="2005" name="Nature">
        <title>The genome of the social amoeba Dictyostelium discoideum.</title>
        <authorList>
            <consortium name="The Dictyostelium discoideum Sequencing Consortium"/>
            <person name="Eichinger L."/>
            <person name="Pachebat J.A."/>
            <person name="Glockner G."/>
            <person name="Rajandream M.A."/>
            <person name="Sucgang R."/>
            <person name="Berriman M."/>
            <person name="Song J."/>
            <person name="Olsen R."/>
            <person name="Szafranski K."/>
            <person name="Xu Q."/>
            <person name="Tunggal B."/>
            <person name="Kummerfeld S."/>
            <person name="Madera M."/>
            <person name="Konfortov B.A."/>
            <person name="Rivero F."/>
            <person name="Bankier A.T."/>
            <person name="Lehmann R."/>
            <person name="Hamlin N."/>
            <person name="Davies R."/>
            <person name="Gaudet P."/>
            <person name="Fey P."/>
            <person name="Pilcher K."/>
            <person name="Chen G."/>
            <person name="Saunders D."/>
            <person name="Sodergren E."/>
            <person name="Davis P."/>
            <person name="Kerhornou A."/>
            <person name="Nie X."/>
            <person name="Hall N."/>
            <person name="Anjard C."/>
            <person name="Hemphill L."/>
            <person name="Bason N."/>
            <person name="Farbrother P."/>
            <person name="Desany B."/>
            <person name="Just E."/>
            <person name="Morio T."/>
            <person name="Rost R."/>
            <person name="Churcher C."/>
            <person name="Cooper J."/>
            <person name="Haydock S."/>
            <person name="van Driessche N."/>
            <person name="Cronin A."/>
            <person name="Goodhead I."/>
            <person name="Muzny D."/>
            <person name="Mourier T."/>
            <person name="Pain A."/>
            <person name="Lu M."/>
            <person name="Harper D."/>
            <person name="Lindsay R."/>
            <person name="Hauser H."/>
            <person name="James K."/>
            <person name="Quiles M."/>
            <person name="Madan Babu M."/>
            <person name="Saito T."/>
            <person name="Buchrieser C."/>
            <person name="Wardroper A."/>
            <person name="Felder M."/>
            <person name="Thangavelu M."/>
            <person name="Johnson D."/>
            <person name="Knights A."/>
            <person name="Loulseged H."/>
            <person name="Mungall K."/>
            <person name="Oliver K."/>
            <person name="Price C."/>
            <person name="Quail M.A."/>
            <person name="Urushihara H."/>
            <person name="Hernandez J."/>
            <person name="Rabbinowitsch E."/>
            <person name="Steffen D."/>
            <person name="Sanders M."/>
            <person name="Ma J."/>
            <person name="Kohara Y."/>
            <person name="Sharp S."/>
            <person name="Simmonds M."/>
            <person name="Spiegler S."/>
            <person name="Tivey A."/>
            <person name="Sugano S."/>
            <person name="White B."/>
            <person name="Walker D."/>
            <person name="Woodward J."/>
            <person name="Winckler T."/>
            <person name="Tanaka Y."/>
            <person name="Shaulsky G."/>
            <person name="Schleicher M."/>
            <person name="Weinstock G."/>
            <person name="Rosenthal A."/>
            <person name="Cox E.C."/>
            <person name="Chisholm R.L."/>
            <person name="Gibbs R."/>
            <person name="Loomis W.F."/>
            <person name="Platzer M."/>
            <person name="Kay R.R."/>
            <person name="Williams J."/>
            <person name="Dear P.H."/>
            <person name="Noegel A.A."/>
            <person name="Barrell B."/>
            <person name="Kuspa A."/>
        </authorList>
    </citation>
    <scope>NUCLEOTIDE SEQUENCE [LARGE SCALE GENOMIC DNA]</scope>
    <source>
        <strain evidence="2 3">AX4</strain>
    </source>
</reference>
<keyword evidence="1" id="KW-0472">Membrane</keyword>
<dbReference type="FunCoup" id="B0M0Q3">
    <property type="interactions" value="374"/>
</dbReference>
<dbReference type="KEGG" id="ddi:DDB_G0272232"/>
<organism evidence="2 3">
    <name type="scientific">Dictyostelium discoideum</name>
    <name type="common">Social amoeba</name>
    <dbReference type="NCBI Taxonomy" id="44689"/>
    <lineage>
        <taxon>Eukaryota</taxon>
        <taxon>Amoebozoa</taxon>
        <taxon>Evosea</taxon>
        <taxon>Eumycetozoa</taxon>
        <taxon>Dictyostelia</taxon>
        <taxon>Dictyosteliales</taxon>
        <taxon>Dictyosteliaceae</taxon>
        <taxon>Dictyostelium</taxon>
    </lineage>
</organism>
<evidence type="ECO:0000256" key="1">
    <source>
        <dbReference type="SAM" id="Phobius"/>
    </source>
</evidence>
<dbReference type="AlphaFoldDB" id="B0M0Q3"/>
<dbReference type="VEuPathDB" id="AmoebaDB:DDB_G0272232"/>
<dbReference type="HOGENOM" id="CLU_2150611_0_0_1"/>
<protein>
    <recommendedName>
        <fullName evidence="4">Transmembrane protein</fullName>
    </recommendedName>
</protein>
<proteinExistence type="predicted"/>
<evidence type="ECO:0008006" key="4">
    <source>
        <dbReference type="Google" id="ProtNLM"/>
    </source>
</evidence>
<dbReference type="GeneID" id="8618469"/>
<evidence type="ECO:0000313" key="2">
    <source>
        <dbReference type="EMBL" id="EAL71268.2"/>
    </source>
</evidence>
<dbReference type="PaxDb" id="44689-DDB0238046"/>
<keyword evidence="1" id="KW-0812">Transmembrane</keyword>
<feature type="transmembrane region" description="Helical" evidence="1">
    <location>
        <begin position="31"/>
        <end position="49"/>
    </location>
</feature>
<dbReference type="EMBL" id="AAFI02000008">
    <property type="protein sequence ID" value="EAL71268.2"/>
    <property type="molecule type" value="Genomic_DNA"/>
</dbReference>
<keyword evidence="1" id="KW-1133">Transmembrane helix</keyword>
<accession>B0M0Q3</accession>
<dbReference type="dictyBase" id="DDB_G0272232"/>
<evidence type="ECO:0000313" key="3">
    <source>
        <dbReference type="Proteomes" id="UP000002195"/>
    </source>
</evidence>
<sequence>MTQEIIRPTNTENYISNETNPFKKISRTKRVIMGVGLGISCGVITNGFYKRPMGSNPHVHALWAVALGTLMYKSYDFNDYIVKREIFTLSIHQQRVREQELLKQELKEKFGN</sequence>
<dbReference type="RefSeq" id="XP_645303.2">
    <property type="nucleotide sequence ID" value="XM_640211.2"/>
</dbReference>
<dbReference type="eggNOG" id="ENOG502RIFT">
    <property type="taxonomic scope" value="Eukaryota"/>
</dbReference>
<name>B0M0Q3_DICDI</name>
<dbReference type="SMR" id="B0M0Q3"/>
<gene>
    <name evidence="2" type="ORF">DDB_G0272232</name>
</gene>
<dbReference type="OMA" id="QTHIFWA"/>
<keyword evidence="3" id="KW-1185">Reference proteome</keyword>
<comment type="caution">
    <text evidence="2">The sequence shown here is derived from an EMBL/GenBank/DDBJ whole genome shotgun (WGS) entry which is preliminary data.</text>
</comment>